<evidence type="ECO:0000259" key="3">
    <source>
        <dbReference type="PROSITE" id="PS51192"/>
    </source>
</evidence>
<dbReference type="Gene3D" id="3.40.50.300">
    <property type="entry name" value="P-loop containing nucleotide triphosphate hydrolases"/>
    <property type="match status" value="1"/>
</dbReference>
<reference evidence="5" key="1">
    <citation type="submission" date="2022-06" db="EMBL/GenBank/DDBJ databases">
        <authorList>
            <person name="Berger JAMES D."/>
            <person name="Berger JAMES D."/>
        </authorList>
    </citation>
    <scope>NUCLEOTIDE SEQUENCE [LARGE SCALE GENOMIC DNA]</scope>
</reference>
<dbReference type="InterPro" id="IPR000330">
    <property type="entry name" value="SNF2_N"/>
</dbReference>
<dbReference type="Pfam" id="PF00176">
    <property type="entry name" value="SNF2-rel_dom"/>
    <property type="match status" value="1"/>
</dbReference>
<evidence type="ECO:0000259" key="4">
    <source>
        <dbReference type="PROSITE" id="PS51194"/>
    </source>
</evidence>
<feature type="compositionally biased region" description="Low complexity" evidence="2">
    <location>
        <begin position="37"/>
        <end position="54"/>
    </location>
</feature>
<feature type="compositionally biased region" description="Low complexity" evidence="2">
    <location>
        <begin position="964"/>
        <end position="983"/>
    </location>
</feature>
<evidence type="ECO:0000256" key="1">
    <source>
        <dbReference type="ARBA" id="ARBA00022801"/>
    </source>
</evidence>
<feature type="region of interest" description="Disordered" evidence="2">
    <location>
        <begin position="33"/>
        <end position="55"/>
    </location>
</feature>
<proteinExistence type="predicted"/>
<feature type="compositionally biased region" description="Polar residues" evidence="2">
    <location>
        <begin position="473"/>
        <end position="487"/>
    </location>
</feature>
<dbReference type="CDD" id="cd18793">
    <property type="entry name" value="SF2_C_SNF"/>
    <property type="match status" value="1"/>
</dbReference>
<dbReference type="GO" id="GO:0005634">
    <property type="term" value="C:nucleus"/>
    <property type="evidence" value="ECO:0007669"/>
    <property type="project" value="TreeGrafter"/>
</dbReference>
<dbReference type="PROSITE" id="PS51192">
    <property type="entry name" value="HELICASE_ATP_BIND_1"/>
    <property type="match status" value="1"/>
</dbReference>
<dbReference type="InterPro" id="IPR027417">
    <property type="entry name" value="P-loop_NTPase"/>
</dbReference>
<accession>A0AA85KL54</accession>
<dbReference type="GO" id="GO:0015616">
    <property type="term" value="F:DNA translocase activity"/>
    <property type="evidence" value="ECO:0007669"/>
    <property type="project" value="TreeGrafter"/>
</dbReference>
<feature type="region of interest" description="Disordered" evidence="2">
    <location>
        <begin position="962"/>
        <end position="1028"/>
    </location>
</feature>
<keyword evidence="1" id="KW-0378">Hydrolase</keyword>
<organism evidence="5 6">
    <name type="scientific">Trichobilharzia regenti</name>
    <name type="common">Nasal bird schistosome</name>
    <dbReference type="NCBI Taxonomy" id="157069"/>
    <lineage>
        <taxon>Eukaryota</taxon>
        <taxon>Metazoa</taxon>
        <taxon>Spiralia</taxon>
        <taxon>Lophotrochozoa</taxon>
        <taxon>Platyhelminthes</taxon>
        <taxon>Trematoda</taxon>
        <taxon>Digenea</taxon>
        <taxon>Strigeidida</taxon>
        <taxon>Schistosomatoidea</taxon>
        <taxon>Schistosomatidae</taxon>
        <taxon>Trichobilharzia</taxon>
    </lineage>
</organism>
<dbReference type="PANTHER" id="PTHR45629">
    <property type="entry name" value="SNF2/RAD54 FAMILY MEMBER"/>
    <property type="match status" value="1"/>
</dbReference>
<evidence type="ECO:0000256" key="2">
    <source>
        <dbReference type="SAM" id="MobiDB-lite"/>
    </source>
</evidence>
<dbReference type="GO" id="GO:0000724">
    <property type="term" value="P:double-strand break repair via homologous recombination"/>
    <property type="evidence" value="ECO:0007669"/>
    <property type="project" value="TreeGrafter"/>
</dbReference>
<dbReference type="AlphaFoldDB" id="A0AA85KL54"/>
<protein>
    <recommendedName>
        <fullName evidence="7">DNA repair and recombination protein RAD54B</fullName>
    </recommendedName>
</protein>
<dbReference type="Gene3D" id="3.40.50.10810">
    <property type="entry name" value="Tandem AAA-ATPase domain"/>
    <property type="match status" value="1"/>
</dbReference>
<evidence type="ECO:0000313" key="5">
    <source>
        <dbReference type="Proteomes" id="UP000050795"/>
    </source>
</evidence>
<reference evidence="6" key="2">
    <citation type="submission" date="2023-11" db="UniProtKB">
        <authorList>
            <consortium name="WormBaseParasite"/>
        </authorList>
    </citation>
    <scope>IDENTIFICATION</scope>
</reference>
<feature type="compositionally biased region" description="Acidic residues" evidence="2">
    <location>
        <begin position="1015"/>
        <end position="1028"/>
    </location>
</feature>
<dbReference type="Proteomes" id="UP000050795">
    <property type="component" value="Unassembled WGS sequence"/>
</dbReference>
<evidence type="ECO:0000313" key="6">
    <source>
        <dbReference type="WBParaSite" id="TREG1_95500.1"/>
    </source>
</evidence>
<dbReference type="Gene3D" id="1.20.120.850">
    <property type="entry name" value="SWI2/SNF2 ATPases, N-terminal domain"/>
    <property type="match status" value="1"/>
</dbReference>
<dbReference type="InterPro" id="IPR050496">
    <property type="entry name" value="SNF2_RAD54_helicase_repair"/>
</dbReference>
<feature type="domain" description="Helicase ATP-binding" evidence="3">
    <location>
        <begin position="276"/>
        <end position="447"/>
    </location>
</feature>
<feature type="compositionally biased region" description="Acidic residues" evidence="2">
    <location>
        <begin position="491"/>
        <end position="502"/>
    </location>
</feature>
<dbReference type="GO" id="GO:0007131">
    <property type="term" value="P:reciprocal meiotic recombination"/>
    <property type="evidence" value="ECO:0007669"/>
    <property type="project" value="TreeGrafter"/>
</dbReference>
<feature type="compositionally biased region" description="Basic and acidic residues" evidence="2">
    <location>
        <begin position="989"/>
        <end position="1010"/>
    </location>
</feature>
<dbReference type="InterPro" id="IPR014001">
    <property type="entry name" value="Helicase_ATP-bd"/>
</dbReference>
<sequence>MRKLIFTLIQSLQFGEKLLGEMSNIPFPKIQNKMRRSAAPSRLSQSSVSSSQDLQLRKTYENKPASLNVSNTSKQFDVVSHDPKSYRYFEAVYAKSSSKKHKKWEGDGFVEIDGRMIKLMNEDMKVVASTSSHKLAFLNDIDVGSIVHIGSYEAELISLAEKHHLLNKSALKPVENTEKVNARETSISKLNTKSAACLPKPSSMPKYEFSNDVSNQLVMPRPPANCIWSQNPDCLPIVDVALESKFASLLQPHQRDGVIFLYKCLMGYQPYVAINDSITGNIYGCILADEMGLGKTVQAIAVIWLLIKQGPYGNRPVIRRCLIVTPGTLVQNWSKEFSKWLGRERLPIYCVDQNHSVKNYLTTPAINRPQVLLMSYEMFLQHANDVYTITDLDMVVCDEGHRLKNSNINTTMALCKLRANRRLLLTGTPLQNHLNELWSLANFCVPGRLTSSLEEFRRQFVIPLLNSRKLQSEKSSVTSAGTTVTPHESSGEEDDNDGDDDDFWNYDTATMAAAVIGGGDDDNDWDSSDLESPSAKLIRLMNSFFLRRTSDVIAPKLTNKTEHIVFCRPSKLQTDLECVLTDWMNKTFNANHRRSKFEEDEDVDGSDEDFDEAIEDVFAFPSSSSSSSSASSSKHHNTILSIITAFRKLHNHPYLLSRYLTQFDTGKNSIDNRLPSKLTEDLMQLLNTSNSASEDIHQKNSGEFIRLSGKFNTLYFMLKRLFHKHSSSSGSSSATSSGIQSTAKLPKRPCLNKAMNSTTINNVPMKDRLILVSNFTQTLDLLEKLCNLVTGQSCLRLDGQTTNKQRNEIVQRINDPKSNDCILLLSSRAGGTGLNLIGANYLILFDIDWNPANDAQAMARIWRPGQLRPVRLYRLVTAGGMEERIFQRQAAKLALTSQTLVNSSMYNNNNNHLYNFIDKKSNTTSGILTRDELKELFLIPNTQTVSWTHDLIQCNCQRSIEVEPSSSHTPSPSLSTTSSSGLSNNNDPVKLEHKDKENINRKDLTMHKDTASTTADDDDSDNGCNFDEDSDDELSDIRVFQLSTLHPHSGVNSAAAAAANNMLKSPKSQFSFIKQQQQSMLSSSTSLTRTNSSSTKTTSSSDSLGFLLNWKHSLSVDQMSQLKDPLLINNCHLDPTTSLISCIFTLETKTG</sequence>
<dbReference type="InterPro" id="IPR001650">
    <property type="entry name" value="Helicase_C-like"/>
</dbReference>
<dbReference type="InterPro" id="IPR038718">
    <property type="entry name" value="SNF2-like_sf"/>
</dbReference>
<dbReference type="GO" id="GO:0016787">
    <property type="term" value="F:hydrolase activity"/>
    <property type="evidence" value="ECO:0007669"/>
    <property type="project" value="UniProtKB-KW"/>
</dbReference>
<dbReference type="SUPFAM" id="SSF52540">
    <property type="entry name" value="P-loop containing nucleoside triphosphate hydrolases"/>
    <property type="match status" value="2"/>
</dbReference>
<dbReference type="GO" id="GO:0005524">
    <property type="term" value="F:ATP binding"/>
    <property type="evidence" value="ECO:0007669"/>
    <property type="project" value="InterPro"/>
</dbReference>
<evidence type="ECO:0008006" key="7">
    <source>
        <dbReference type="Google" id="ProtNLM"/>
    </source>
</evidence>
<dbReference type="PROSITE" id="PS51194">
    <property type="entry name" value="HELICASE_CTER"/>
    <property type="match status" value="1"/>
</dbReference>
<name>A0AA85KL54_TRIRE</name>
<feature type="domain" description="Helicase C-terminal" evidence="4">
    <location>
        <begin position="761"/>
        <end position="909"/>
    </location>
</feature>
<dbReference type="Pfam" id="PF00271">
    <property type="entry name" value="Helicase_C"/>
    <property type="match status" value="1"/>
</dbReference>
<dbReference type="PANTHER" id="PTHR45629:SF7">
    <property type="entry name" value="DNA EXCISION REPAIR PROTEIN ERCC-6-RELATED"/>
    <property type="match status" value="1"/>
</dbReference>
<dbReference type="SMART" id="SM00487">
    <property type="entry name" value="DEXDc"/>
    <property type="match status" value="1"/>
</dbReference>
<dbReference type="WBParaSite" id="TREG1_95500.1">
    <property type="protein sequence ID" value="TREG1_95500.1"/>
    <property type="gene ID" value="TREG1_95500"/>
</dbReference>
<feature type="region of interest" description="Disordered" evidence="2">
    <location>
        <begin position="473"/>
        <end position="502"/>
    </location>
</feature>
<dbReference type="InterPro" id="IPR049730">
    <property type="entry name" value="SNF2/RAD54-like_C"/>
</dbReference>
<keyword evidence="5" id="KW-1185">Reference proteome</keyword>
<dbReference type="SMART" id="SM00490">
    <property type="entry name" value="HELICc"/>
    <property type="match status" value="1"/>
</dbReference>